<name>A0A915CNC8_9BILA</name>
<evidence type="ECO:0000256" key="3">
    <source>
        <dbReference type="ARBA" id="ARBA00022692"/>
    </source>
</evidence>
<keyword evidence="11" id="KW-0732">Signal</keyword>
<evidence type="ECO:0000256" key="10">
    <source>
        <dbReference type="ARBA" id="ARBA00023303"/>
    </source>
</evidence>
<keyword evidence="7" id="KW-0675">Receptor</keyword>
<keyword evidence="3" id="KW-0812">Transmembrane</keyword>
<dbReference type="SUPFAM" id="SSF53850">
    <property type="entry name" value="Periplasmic binding protein-like II"/>
    <property type="match status" value="1"/>
</dbReference>
<evidence type="ECO:0000256" key="4">
    <source>
        <dbReference type="ARBA" id="ARBA00022989"/>
    </source>
</evidence>
<evidence type="ECO:0000313" key="13">
    <source>
        <dbReference type="Proteomes" id="UP000887574"/>
    </source>
</evidence>
<evidence type="ECO:0000256" key="7">
    <source>
        <dbReference type="ARBA" id="ARBA00023170"/>
    </source>
</evidence>
<dbReference type="WBParaSite" id="jg10823">
    <property type="protein sequence ID" value="jg10823"/>
    <property type="gene ID" value="jg10823"/>
</dbReference>
<dbReference type="AlphaFoldDB" id="A0A915CNC8"/>
<evidence type="ECO:0000256" key="1">
    <source>
        <dbReference type="ARBA" id="ARBA00004141"/>
    </source>
</evidence>
<dbReference type="Proteomes" id="UP000887574">
    <property type="component" value="Unplaced"/>
</dbReference>
<comment type="subcellular location">
    <subcellularLocation>
        <location evidence="1">Membrane</location>
        <topology evidence="1">Multi-pass membrane protein</topology>
    </subcellularLocation>
</comment>
<evidence type="ECO:0000313" key="14">
    <source>
        <dbReference type="WBParaSite" id="jg10823"/>
    </source>
</evidence>
<feature type="signal peptide" evidence="11">
    <location>
        <begin position="1"/>
        <end position="16"/>
    </location>
</feature>
<keyword evidence="4" id="KW-1133">Transmembrane helix</keyword>
<dbReference type="InterPro" id="IPR019594">
    <property type="entry name" value="Glu/Gly-bd"/>
</dbReference>
<feature type="domain" description="Ionotropic glutamate receptor L-glutamate and glycine-binding" evidence="12">
    <location>
        <begin position="57"/>
        <end position="160"/>
    </location>
</feature>
<dbReference type="Pfam" id="PF10613">
    <property type="entry name" value="Lig_chan-Glu_bd"/>
    <property type="match status" value="1"/>
</dbReference>
<evidence type="ECO:0000256" key="2">
    <source>
        <dbReference type="ARBA" id="ARBA00022448"/>
    </source>
</evidence>
<keyword evidence="8" id="KW-0325">Glycoprotein</keyword>
<evidence type="ECO:0000256" key="8">
    <source>
        <dbReference type="ARBA" id="ARBA00023180"/>
    </source>
</evidence>
<keyword evidence="10" id="KW-0407">Ion channel</keyword>
<evidence type="ECO:0000256" key="5">
    <source>
        <dbReference type="ARBA" id="ARBA00023065"/>
    </source>
</evidence>
<keyword evidence="13" id="KW-1185">Reference proteome</keyword>
<reference evidence="14" key="1">
    <citation type="submission" date="2022-11" db="UniProtKB">
        <authorList>
            <consortium name="WormBaseParasite"/>
        </authorList>
    </citation>
    <scope>IDENTIFICATION</scope>
</reference>
<evidence type="ECO:0000256" key="11">
    <source>
        <dbReference type="SAM" id="SignalP"/>
    </source>
</evidence>
<organism evidence="13 14">
    <name type="scientific">Ditylenchus dipsaci</name>
    <dbReference type="NCBI Taxonomy" id="166011"/>
    <lineage>
        <taxon>Eukaryota</taxon>
        <taxon>Metazoa</taxon>
        <taxon>Ecdysozoa</taxon>
        <taxon>Nematoda</taxon>
        <taxon>Chromadorea</taxon>
        <taxon>Rhabditida</taxon>
        <taxon>Tylenchina</taxon>
        <taxon>Tylenchomorpha</taxon>
        <taxon>Sphaerularioidea</taxon>
        <taxon>Anguinidae</taxon>
        <taxon>Anguininae</taxon>
        <taxon>Ditylenchus</taxon>
    </lineage>
</organism>
<accession>A0A915CNC8</accession>
<keyword evidence="2" id="KW-0813">Transport</keyword>
<evidence type="ECO:0000256" key="9">
    <source>
        <dbReference type="ARBA" id="ARBA00023286"/>
    </source>
</evidence>
<keyword evidence="6" id="KW-0472">Membrane</keyword>
<dbReference type="Gene3D" id="3.40.190.10">
    <property type="entry name" value="Periplasmic binding protein-like II"/>
    <property type="match status" value="1"/>
</dbReference>
<proteinExistence type="predicted"/>
<keyword evidence="9" id="KW-1071">Ligand-gated ion channel</keyword>
<feature type="chain" id="PRO_5037424791" evidence="11">
    <location>
        <begin position="17"/>
        <end position="164"/>
    </location>
</feature>
<dbReference type="GO" id="GO:0015276">
    <property type="term" value="F:ligand-gated monoatomic ion channel activity"/>
    <property type="evidence" value="ECO:0007669"/>
    <property type="project" value="InterPro"/>
</dbReference>
<sequence length="164" mass="18375">MYFLSILFIVPVIAFAQGPNERVRVPPARNDDAVSAAPFTVNRNRIRVATLANTYPPFANVRSDCVDADPATNKECRGSKRYEGYCVKLMDAIREHLPGKPQYEFDVSQNDFNGVLGLLQRREVDISCAPIVSTQDRVGRAVEFSQPFVNSSISIMMKRPDDSF</sequence>
<protein>
    <submittedName>
        <fullName evidence="14">Ionotropic glutamate receptor L-glutamate and glycine-binding domain-containing protein</fullName>
    </submittedName>
</protein>
<dbReference type="GO" id="GO:0016020">
    <property type="term" value="C:membrane"/>
    <property type="evidence" value="ECO:0007669"/>
    <property type="project" value="UniProtKB-SubCell"/>
</dbReference>
<keyword evidence="5" id="KW-0406">Ion transport</keyword>
<evidence type="ECO:0000259" key="12">
    <source>
        <dbReference type="Pfam" id="PF10613"/>
    </source>
</evidence>
<evidence type="ECO:0000256" key="6">
    <source>
        <dbReference type="ARBA" id="ARBA00023136"/>
    </source>
</evidence>